<dbReference type="Proteomes" id="UP000183417">
    <property type="component" value="Unassembled WGS sequence"/>
</dbReference>
<dbReference type="InterPro" id="IPR032623">
    <property type="entry name" value="FecR_N"/>
</dbReference>
<dbReference type="GeneID" id="94694081"/>
<dbReference type="RefSeq" id="WP_074921567.1">
    <property type="nucleotide sequence ID" value="NZ_CP141274.1"/>
</dbReference>
<gene>
    <name evidence="3" type="ORF">SAMN05421547_10714</name>
</gene>
<name>A0A1H3LY66_9BURK</name>
<dbReference type="PANTHER" id="PTHR30273:SF2">
    <property type="entry name" value="PROTEIN FECR"/>
    <property type="match status" value="1"/>
</dbReference>
<feature type="domain" description="FecR N-terminal" evidence="2">
    <location>
        <begin position="17"/>
        <end position="58"/>
    </location>
</feature>
<dbReference type="AlphaFoldDB" id="A0A1H3LY66"/>
<dbReference type="Pfam" id="PF16220">
    <property type="entry name" value="DUF4880"/>
    <property type="match status" value="1"/>
</dbReference>
<organism evidence="3 4">
    <name type="scientific">Delftia lacustris</name>
    <dbReference type="NCBI Taxonomy" id="558537"/>
    <lineage>
        <taxon>Bacteria</taxon>
        <taxon>Pseudomonadati</taxon>
        <taxon>Pseudomonadota</taxon>
        <taxon>Betaproteobacteria</taxon>
        <taxon>Burkholderiales</taxon>
        <taxon>Comamonadaceae</taxon>
        <taxon>Delftia</taxon>
    </lineage>
</organism>
<protein>
    <submittedName>
        <fullName evidence="3">FecR family protein</fullName>
    </submittedName>
</protein>
<dbReference type="EMBL" id="FNPE01000007">
    <property type="protein sequence ID" value="SDY68755.1"/>
    <property type="molecule type" value="Genomic_DNA"/>
</dbReference>
<feature type="domain" description="FecR protein" evidence="1">
    <location>
        <begin position="126"/>
        <end position="224"/>
    </location>
</feature>
<reference evidence="3 4" key="1">
    <citation type="submission" date="2016-10" db="EMBL/GenBank/DDBJ databases">
        <authorList>
            <person name="de Groot N.N."/>
        </authorList>
    </citation>
    <scope>NUCLEOTIDE SEQUENCE [LARGE SCALE GENOMIC DNA]</scope>
    <source>
        <strain evidence="3 4">LMG 24775</strain>
    </source>
</reference>
<evidence type="ECO:0000259" key="1">
    <source>
        <dbReference type="Pfam" id="PF04773"/>
    </source>
</evidence>
<evidence type="ECO:0000313" key="3">
    <source>
        <dbReference type="EMBL" id="SDY68755.1"/>
    </source>
</evidence>
<dbReference type="PIRSF" id="PIRSF018266">
    <property type="entry name" value="FecR"/>
    <property type="match status" value="1"/>
</dbReference>
<evidence type="ECO:0000259" key="2">
    <source>
        <dbReference type="Pfam" id="PF16220"/>
    </source>
</evidence>
<accession>A0A1H3LY66</accession>
<sequence length="335" mass="35487">MAASLSQDGSSLDAATEAAVGWLVTLNSGSVSDGERQGFEQWLRADAGHRLAWERLQAPLQQMLSPLRTGAPAASGSLMGQALQRAESRIRRRRSLLRGALGLGGMAVGTAFVAHRHAPISQWAADLRTGTGERRDFALPDGSTITLDARSAADLDFSGGRRTVILRQGTLLAHAAPQAWKAGQGAAAFTVRTAHGQVRALGTRFVVRQEAGSSLVSMLEHSVEITTPQGASQVLAQGRSARFGPAGITEDATEPGTASAWQRGMLEAHDQPLGEVVQALRAYRAGFIRVAPRAAALHVYGTFSLDDTDRALAALAETLPIAVNVYQRGWLVTIE</sequence>
<dbReference type="InterPro" id="IPR012373">
    <property type="entry name" value="Ferrdict_sens_TM"/>
</dbReference>
<dbReference type="PANTHER" id="PTHR30273">
    <property type="entry name" value="PERIPLASMIC SIGNAL SENSOR AND SIGMA FACTOR ACTIVATOR FECR-RELATED"/>
    <property type="match status" value="1"/>
</dbReference>
<dbReference type="Pfam" id="PF04773">
    <property type="entry name" value="FecR"/>
    <property type="match status" value="1"/>
</dbReference>
<dbReference type="GO" id="GO:0016989">
    <property type="term" value="F:sigma factor antagonist activity"/>
    <property type="evidence" value="ECO:0007669"/>
    <property type="project" value="TreeGrafter"/>
</dbReference>
<evidence type="ECO:0000313" key="4">
    <source>
        <dbReference type="Proteomes" id="UP000183417"/>
    </source>
</evidence>
<dbReference type="InterPro" id="IPR006860">
    <property type="entry name" value="FecR"/>
</dbReference>
<dbReference type="Gene3D" id="2.60.120.1440">
    <property type="match status" value="1"/>
</dbReference>
<proteinExistence type="predicted"/>